<sequence length="42" mass="5186">MELCLFFLLLHKLLILITLIIYETYLLLFIMISIYYIFIENK</sequence>
<accession>A0A6C0H8K4</accession>
<keyword evidence="1" id="KW-0812">Transmembrane</keyword>
<evidence type="ECO:0000256" key="1">
    <source>
        <dbReference type="SAM" id="Phobius"/>
    </source>
</evidence>
<feature type="transmembrane region" description="Helical" evidence="1">
    <location>
        <begin position="13"/>
        <end position="38"/>
    </location>
</feature>
<name>A0A6C0H8K4_9ZZZZ</name>
<reference evidence="2" key="1">
    <citation type="journal article" date="2020" name="Nature">
        <title>Giant virus diversity and host interactions through global metagenomics.</title>
        <authorList>
            <person name="Schulz F."/>
            <person name="Roux S."/>
            <person name="Paez-Espino D."/>
            <person name="Jungbluth S."/>
            <person name="Walsh D.A."/>
            <person name="Denef V.J."/>
            <person name="McMahon K.D."/>
            <person name="Konstantinidis K.T."/>
            <person name="Eloe-Fadrosh E.A."/>
            <person name="Kyrpides N.C."/>
            <person name="Woyke T."/>
        </authorList>
    </citation>
    <scope>NUCLEOTIDE SEQUENCE</scope>
    <source>
        <strain evidence="2">GVMAG-M-3300023179-82</strain>
    </source>
</reference>
<dbReference type="EMBL" id="MN739897">
    <property type="protein sequence ID" value="QHT76556.1"/>
    <property type="molecule type" value="Genomic_DNA"/>
</dbReference>
<keyword evidence="1" id="KW-0472">Membrane</keyword>
<organism evidence="2">
    <name type="scientific">viral metagenome</name>
    <dbReference type="NCBI Taxonomy" id="1070528"/>
    <lineage>
        <taxon>unclassified sequences</taxon>
        <taxon>metagenomes</taxon>
        <taxon>organismal metagenomes</taxon>
    </lineage>
</organism>
<dbReference type="AlphaFoldDB" id="A0A6C0H8K4"/>
<protein>
    <submittedName>
        <fullName evidence="2">Uncharacterized protein</fullName>
    </submittedName>
</protein>
<proteinExistence type="predicted"/>
<keyword evidence="1" id="KW-1133">Transmembrane helix</keyword>
<evidence type="ECO:0000313" key="2">
    <source>
        <dbReference type="EMBL" id="QHT76556.1"/>
    </source>
</evidence>